<reference evidence="2" key="3">
    <citation type="submission" date="2021-05" db="EMBL/GenBank/DDBJ databases">
        <title>Protein family content uncovers lineage relationships and bacterial pathway maintenance mechanisms in DPANN archaea.</title>
        <authorList>
            <person name="Castelle C.J."/>
            <person name="Meheust R."/>
            <person name="Jaffe A.L."/>
            <person name="Seitz K."/>
            <person name="Gong X."/>
            <person name="Baker B.J."/>
            <person name="Banfield J.F."/>
        </authorList>
    </citation>
    <scope>NUCLEOTIDE SEQUENCE</scope>
    <source>
        <strain evidence="2">RIFCSPLOWO2_01_FULL_43_13</strain>
    </source>
</reference>
<sequence>MPSKQVSEFDPLLNSIKRNCKMCSAYKSFQPKGKEKPIVQASLKELYNHLFEQYNFLKKTDSPGEQIVSASEKRRFVLDLIDACNSCDKDVDTVGQKIKGVKF</sequence>
<reference evidence="2" key="2">
    <citation type="submission" date="2021-03" db="EMBL/GenBank/DDBJ databases">
        <authorList>
            <person name="Jaffe A."/>
        </authorList>
    </citation>
    <scope>NUCLEOTIDE SEQUENCE</scope>
    <source>
        <strain evidence="2">RIFCSPLOWO2_01_FULL_43_13</strain>
    </source>
</reference>
<proteinExistence type="predicted"/>
<dbReference type="EMBL" id="JAGVWB010000036">
    <property type="protein sequence ID" value="MBS3058757.1"/>
    <property type="molecule type" value="Genomic_DNA"/>
</dbReference>
<protein>
    <submittedName>
        <fullName evidence="1">Uncharacterized protein</fullName>
    </submittedName>
</protein>
<name>A0A7J4K0V4_9ARCH</name>
<dbReference type="EMBL" id="DUFW01000070">
    <property type="protein sequence ID" value="HIH21787.1"/>
    <property type="molecule type" value="Genomic_DNA"/>
</dbReference>
<evidence type="ECO:0000313" key="1">
    <source>
        <dbReference type="EMBL" id="HIH21787.1"/>
    </source>
</evidence>
<organism evidence="1 3">
    <name type="scientific">Candidatus Iainarchaeum sp</name>
    <dbReference type="NCBI Taxonomy" id="3101447"/>
    <lineage>
        <taxon>Archaea</taxon>
        <taxon>Candidatus Iainarchaeota</taxon>
        <taxon>Candidatus Iainarchaeia</taxon>
        <taxon>Candidatus Iainarchaeales</taxon>
        <taxon>Candidatus Iainarchaeaceae</taxon>
        <taxon>Candidatus Iainarchaeum</taxon>
    </lineage>
</organism>
<accession>A0A7J4K0V4</accession>
<comment type="caution">
    <text evidence="1">The sequence shown here is derived from an EMBL/GenBank/DDBJ whole genome shotgun (WGS) entry which is preliminary data.</text>
</comment>
<evidence type="ECO:0000313" key="3">
    <source>
        <dbReference type="Proteomes" id="UP000590964"/>
    </source>
</evidence>
<dbReference type="AlphaFoldDB" id="A0A7J4K0V4"/>
<reference evidence="1" key="1">
    <citation type="journal article" date="2020" name="bioRxiv">
        <title>A rank-normalized archaeal taxonomy based on genome phylogeny resolves widespread incomplete and uneven classifications.</title>
        <authorList>
            <person name="Rinke C."/>
            <person name="Chuvochina M."/>
            <person name="Mussig A.J."/>
            <person name="Chaumeil P.-A."/>
            <person name="Waite D.W."/>
            <person name="Whitman W.B."/>
            <person name="Parks D.H."/>
            <person name="Hugenholtz P."/>
        </authorList>
    </citation>
    <scope>NUCLEOTIDE SEQUENCE</scope>
    <source>
        <strain evidence="1">UBA10191</strain>
    </source>
</reference>
<evidence type="ECO:0000313" key="2">
    <source>
        <dbReference type="EMBL" id="MBS3058757.1"/>
    </source>
</evidence>
<gene>
    <name evidence="1" type="ORF">HA222_03985</name>
    <name evidence="2" type="ORF">J4478_05145</name>
</gene>
<dbReference type="Proteomes" id="UP000590964">
    <property type="component" value="Unassembled WGS sequence"/>
</dbReference>
<dbReference type="Proteomes" id="UP000680185">
    <property type="component" value="Unassembled WGS sequence"/>
</dbReference>